<dbReference type="AlphaFoldDB" id="A0A0F9H5B8"/>
<gene>
    <name evidence="1" type="ORF">LCGC14_1745860</name>
</gene>
<dbReference type="EMBL" id="LAZR01016039">
    <property type="protein sequence ID" value="KKM06254.1"/>
    <property type="molecule type" value="Genomic_DNA"/>
</dbReference>
<reference evidence="1" key="1">
    <citation type="journal article" date="2015" name="Nature">
        <title>Complex archaea that bridge the gap between prokaryotes and eukaryotes.</title>
        <authorList>
            <person name="Spang A."/>
            <person name="Saw J.H."/>
            <person name="Jorgensen S.L."/>
            <person name="Zaremba-Niedzwiedzka K."/>
            <person name="Martijn J."/>
            <person name="Lind A.E."/>
            <person name="van Eijk R."/>
            <person name="Schleper C."/>
            <person name="Guy L."/>
            <person name="Ettema T.J."/>
        </authorList>
    </citation>
    <scope>NUCLEOTIDE SEQUENCE</scope>
</reference>
<comment type="caution">
    <text evidence="1">The sequence shown here is derived from an EMBL/GenBank/DDBJ whole genome shotgun (WGS) entry which is preliminary data.</text>
</comment>
<protein>
    <submittedName>
        <fullName evidence="1">Uncharacterized protein</fullName>
    </submittedName>
</protein>
<sequence length="36" mass="4244">MKYYNDEKISDMIKSNYGSHIRQGHKIRISKVSTKS</sequence>
<evidence type="ECO:0000313" key="1">
    <source>
        <dbReference type="EMBL" id="KKM06254.1"/>
    </source>
</evidence>
<accession>A0A0F9H5B8</accession>
<organism evidence="1">
    <name type="scientific">marine sediment metagenome</name>
    <dbReference type="NCBI Taxonomy" id="412755"/>
    <lineage>
        <taxon>unclassified sequences</taxon>
        <taxon>metagenomes</taxon>
        <taxon>ecological metagenomes</taxon>
    </lineage>
</organism>
<name>A0A0F9H5B8_9ZZZZ</name>
<proteinExistence type="predicted"/>